<dbReference type="Gene3D" id="1.20.5.4130">
    <property type="match status" value="1"/>
</dbReference>
<dbReference type="EnsemblPlants" id="ONIVA11G09190.1">
    <property type="protein sequence ID" value="ONIVA11G09190.1"/>
    <property type="gene ID" value="ONIVA11G09190"/>
</dbReference>
<keyword evidence="3" id="KW-0677">Repeat</keyword>
<evidence type="ECO:0000313" key="10">
    <source>
        <dbReference type="EnsemblPlants" id="ONIVA11G09190.1"/>
    </source>
</evidence>
<keyword evidence="6" id="KW-0175">Coiled coil</keyword>
<dbReference type="InterPro" id="IPR041118">
    <property type="entry name" value="Rx_N"/>
</dbReference>
<evidence type="ECO:0000259" key="9">
    <source>
        <dbReference type="Pfam" id="PF23598"/>
    </source>
</evidence>
<dbReference type="PANTHER" id="PTHR19338:SF45">
    <property type="entry name" value="RX N-TERMINAL DOMAIN-CONTAINING PROTEIN"/>
    <property type="match status" value="1"/>
</dbReference>
<dbReference type="Gramene" id="ONIVA11G09190.1">
    <property type="protein sequence ID" value="ONIVA11G09190.1"/>
    <property type="gene ID" value="ONIVA11G09190"/>
</dbReference>
<sequence length="492" mass="55214">MAGALVSASTGVMESLLGKLSSMLEKEYAKKKTVEKDVLFLRNELSSMNTVMQKYAMLSEPDLQVKAWMKEVRELAYDIEDTIDAFMARSEKSNEPTGIRGFIINNILKLRELLSSCTISQEIEKLKNQVLEVNDRRKRYKLDVSVSMGTGCESIDPRLPAFYSEVGGLVGIDGPRDKIIKLLRENAADEDCGFVNRLKMVSIAGFGGLGKTTLAKQVYQKIKWQFDCAAFVFVSQMPDMKRILLDLLSGLGASGNRDDERQLIDKIREFLHDKRYLIVIDDIWSLSAWEILKCVLPENNSGSRIITTTRILDIAALCCSTFKGSIYRLEPLSESDSRSIQICQVHDLVLNIIISMSKEDNFVTVIDGQKCSSLPEKIHRLSLQFNDSEDAVIPANITNKNSVRSISVFGSTKQKLVCLYVSTKARLPERIGTMQSLEELFHISSNSIRFVEDLKCLTKLRDLTISVEDPVGTEGYKLRCREAVLSSLTELG</sequence>
<evidence type="ECO:0000256" key="5">
    <source>
        <dbReference type="ARBA" id="ARBA00022821"/>
    </source>
</evidence>
<dbReference type="Proteomes" id="UP000006591">
    <property type="component" value="Chromosome 11"/>
</dbReference>
<dbReference type="AlphaFoldDB" id="A0A0E0J0J5"/>
<keyword evidence="4" id="KW-0547">Nucleotide-binding</keyword>
<dbReference type="Pfam" id="PF18052">
    <property type="entry name" value="Rx_N"/>
    <property type="match status" value="1"/>
</dbReference>
<dbReference type="GO" id="GO:0006952">
    <property type="term" value="P:defense response"/>
    <property type="evidence" value="ECO:0007669"/>
    <property type="project" value="UniProtKB-KW"/>
</dbReference>
<dbReference type="Gene3D" id="3.40.50.300">
    <property type="entry name" value="P-loop containing nucleotide triphosphate hydrolases"/>
    <property type="match status" value="1"/>
</dbReference>
<dbReference type="GO" id="GO:0043531">
    <property type="term" value="F:ADP binding"/>
    <property type="evidence" value="ECO:0007669"/>
    <property type="project" value="InterPro"/>
</dbReference>
<dbReference type="OMA" id="VEDPCEM"/>
<dbReference type="Pfam" id="PF23598">
    <property type="entry name" value="LRR_14"/>
    <property type="match status" value="1"/>
</dbReference>
<dbReference type="SUPFAM" id="SSF52540">
    <property type="entry name" value="P-loop containing nucleoside triphosphate hydrolases"/>
    <property type="match status" value="1"/>
</dbReference>
<dbReference type="CDD" id="cd14798">
    <property type="entry name" value="RX-CC_like"/>
    <property type="match status" value="1"/>
</dbReference>
<evidence type="ECO:0000313" key="11">
    <source>
        <dbReference type="Proteomes" id="UP000006591"/>
    </source>
</evidence>
<dbReference type="Pfam" id="PF00931">
    <property type="entry name" value="NB-ARC"/>
    <property type="match status" value="1"/>
</dbReference>
<dbReference type="InterPro" id="IPR038005">
    <property type="entry name" value="RX-like_CC"/>
</dbReference>
<dbReference type="InterPro" id="IPR027417">
    <property type="entry name" value="P-loop_NTPase"/>
</dbReference>
<dbReference type="HOGENOM" id="CLU_000837_29_0_1"/>
<comment type="similarity">
    <text evidence="1">Belongs to the disease resistance NB-LRR family.</text>
</comment>
<proteinExistence type="inferred from homology"/>
<dbReference type="InterPro" id="IPR002182">
    <property type="entry name" value="NB-ARC"/>
</dbReference>
<evidence type="ECO:0008006" key="12">
    <source>
        <dbReference type="Google" id="ProtNLM"/>
    </source>
</evidence>
<keyword evidence="11" id="KW-1185">Reference proteome</keyword>
<evidence type="ECO:0000259" key="7">
    <source>
        <dbReference type="Pfam" id="PF00931"/>
    </source>
</evidence>
<protein>
    <recommendedName>
        <fullName evidence="12">AAA+ ATPase domain-containing protein</fullName>
    </recommendedName>
</protein>
<evidence type="ECO:0000256" key="1">
    <source>
        <dbReference type="ARBA" id="ARBA00008894"/>
    </source>
</evidence>
<accession>A0A0E0J0J5</accession>
<reference evidence="10" key="2">
    <citation type="submission" date="2018-04" db="EMBL/GenBank/DDBJ databases">
        <title>OnivRS2 (Oryza nivara Reference Sequence Version 2).</title>
        <authorList>
            <person name="Zhang J."/>
            <person name="Kudrna D."/>
            <person name="Lee S."/>
            <person name="Talag J."/>
            <person name="Rajasekar S."/>
            <person name="Welchert J."/>
            <person name="Hsing Y.-I."/>
            <person name="Wing R.A."/>
        </authorList>
    </citation>
    <scope>NUCLEOTIDE SEQUENCE [LARGE SCALE GENOMIC DNA]</scope>
    <source>
        <strain evidence="10">SL10</strain>
    </source>
</reference>
<feature type="domain" description="Disease resistance N-terminal" evidence="8">
    <location>
        <begin position="12"/>
        <end position="94"/>
    </location>
</feature>
<organism evidence="10">
    <name type="scientific">Oryza nivara</name>
    <name type="common">Indian wild rice</name>
    <name type="synonym">Oryza sativa f. spontanea</name>
    <dbReference type="NCBI Taxonomy" id="4536"/>
    <lineage>
        <taxon>Eukaryota</taxon>
        <taxon>Viridiplantae</taxon>
        <taxon>Streptophyta</taxon>
        <taxon>Embryophyta</taxon>
        <taxon>Tracheophyta</taxon>
        <taxon>Spermatophyta</taxon>
        <taxon>Magnoliopsida</taxon>
        <taxon>Liliopsida</taxon>
        <taxon>Poales</taxon>
        <taxon>Poaceae</taxon>
        <taxon>BOP clade</taxon>
        <taxon>Oryzoideae</taxon>
        <taxon>Oryzeae</taxon>
        <taxon>Oryzinae</taxon>
        <taxon>Oryza</taxon>
    </lineage>
</organism>
<evidence type="ECO:0000256" key="2">
    <source>
        <dbReference type="ARBA" id="ARBA00022614"/>
    </source>
</evidence>
<reference evidence="10" key="1">
    <citation type="submission" date="2015-04" db="UniProtKB">
        <authorList>
            <consortium name="EnsemblPlants"/>
        </authorList>
    </citation>
    <scope>IDENTIFICATION</scope>
    <source>
        <strain evidence="10">SL10</strain>
    </source>
</reference>
<evidence type="ECO:0000256" key="6">
    <source>
        <dbReference type="ARBA" id="ARBA00023054"/>
    </source>
</evidence>
<dbReference type="eggNOG" id="KOG4658">
    <property type="taxonomic scope" value="Eukaryota"/>
</dbReference>
<dbReference type="PANTHER" id="PTHR19338">
    <property type="entry name" value="TRANSLOCASE OF INNER MITOCHONDRIAL MEMBRANE 13 HOMOLOG"/>
    <property type="match status" value="1"/>
</dbReference>
<keyword evidence="2" id="KW-0433">Leucine-rich repeat</keyword>
<feature type="domain" description="Disease resistance R13L4/SHOC-2-like LRR" evidence="9">
    <location>
        <begin position="414"/>
        <end position="491"/>
    </location>
</feature>
<dbReference type="STRING" id="4536.A0A0E0J0J5"/>
<name>A0A0E0J0J5_ORYNI</name>
<feature type="domain" description="NB-ARC" evidence="7">
    <location>
        <begin position="198"/>
        <end position="319"/>
    </location>
</feature>
<dbReference type="PRINTS" id="PR00364">
    <property type="entry name" value="DISEASERSIST"/>
</dbReference>
<evidence type="ECO:0000259" key="8">
    <source>
        <dbReference type="Pfam" id="PF18052"/>
    </source>
</evidence>
<dbReference type="InterPro" id="IPR055414">
    <property type="entry name" value="LRR_R13L4/SHOC2-like"/>
</dbReference>
<keyword evidence="5" id="KW-0611">Plant defense</keyword>
<dbReference type="FunFam" id="3.40.50.300:FF:001091">
    <property type="entry name" value="Probable disease resistance protein At1g61300"/>
    <property type="match status" value="1"/>
</dbReference>
<evidence type="ECO:0000256" key="3">
    <source>
        <dbReference type="ARBA" id="ARBA00022737"/>
    </source>
</evidence>
<evidence type="ECO:0000256" key="4">
    <source>
        <dbReference type="ARBA" id="ARBA00022741"/>
    </source>
</evidence>